<feature type="transmembrane region" description="Helical" evidence="1">
    <location>
        <begin position="143"/>
        <end position="164"/>
    </location>
</feature>
<dbReference type="OrthoDB" id="291892at2"/>
<dbReference type="AlphaFoldDB" id="A0A0M3DHY6"/>
<organism evidence="4 5">
    <name type="scientific">Paraclostridium benzoelyticum</name>
    <dbReference type="NCBI Taxonomy" id="1629550"/>
    <lineage>
        <taxon>Bacteria</taxon>
        <taxon>Bacillati</taxon>
        <taxon>Bacillota</taxon>
        <taxon>Clostridia</taxon>
        <taxon>Peptostreptococcales</taxon>
        <taxon>Peptostreptococcaceae</taxon>
        <taxon>Paraclostridium</taxon>
    </lineage>
</organism>
<feature type="domain" description="VanZ-like" evidence="3">
    <location>
        <begin position="7"/>
        <end position="152"/>
    </location>
</feature>
<keyword evidence="1" id="KW-0812">Transmembrane</keyword>
<proteinExistence type="predicted"/>
<keyword evidence="1" id="KW-0472">Membrane</keyword>
<comment type="caution">
    <text evidence="4">The sequence shown here is derived from an EMBL/GenBank/DDBJ whole genome shotgun (WGS) entry which is preliminary data.</text>
</comment>
<feature type="transmembrane region" description="Helical" evidence="1">
    <location>
        <begin position="77"/>
        <end position="96"/>
    </location>
</feature>
<keyword evidence="2" id="KW-0732">Signal</keyword>
<dbReference type="RefSeq" id="WP_046822601.1">
    <property type="nucleotide sequence ID" value="NZ_LBBT01000147.1"/>
</dbReference>
<feature type="chain" id="PRO_5038565890" description="VanZ-like domain-containing protein" evidence="2">
    <location>
        <begin position="23"/>
        <end position="175"/>
    </location>
</feature>
<keyword evidence="1" id="KW-1133">Transmembrane helix</keyword>
<dbReference type="EMBL" id="LBBT01000147">
    <property type="protein sequence ID" value="KKY01761.1"/>
    <property type="molecule type" value="Genomic_DNA"/>
</dbReference>
<dbReference type="Pfam" id="PF04892">
    <property type="entry name" value="VanZ"/>
    <property type="match status" value="1"/>
</dbReference>
<evidence type="ECO:0000256" key="1">
    <source>
        <dbReference type="SAM" id="Phobius"/>
    </source>
</evidence>
<dbReference type="Proteomes" id="UP000034407">
    <property type="component" value="Unassembled WGS sequence"/>
</dbReference>
<sequence>MKKIVCLLLVVMTMGGMYYFSSQEGDVSKQQSDTAVNVIDKIRSEVNLKDHNIISVKEKVFDKLKQYGDKGYIVRKMAHFSIYAGIGFSISLLIYALSRRIYIASIVALIASISYAYYDEMRQLAVAGRVGSMKDVLIDSSGALTGILILFVIVIVFKGIRVFFNFIFKRHSKAV</sequence>
<name>A0A0M3DHY6_9FIRM</name>
<dbReference type="PATRIC" id="fig|1629550.3.peg.818"/>
<evidence type="ECO:0000313" key="5">
    <source>
        <dbReference type="Proteomes" id="UP000034407"/>
    </source>
</evidence>
<feature type="transmembrane region" description="Helical" evidence="1">
    <location>
        <begin position="101"/>
        <end position="118"/>
    </location>
</feature>
<reference evidence="4 5" key="1">
    <citation type="submission" date="2015-04" db="EMBL/GenBank/DDBJ databases">
        <title>Microcin producing Clostridium sp. JC272T.</title>
        <authorList>
            <person name="Jyothsna T."/>
            <person name="Sasikala C."/>
            <person name="Ramana C."/>
        </authorList>
    </citation>
    <scope>NUCLEOTIDE SEQUENCE [LARGE SCALE GENOMIC DNA]</scope>
    <source>
        <strain evidence="4 5">JC272</strain>
    </source>
</reference>
<keyword evidence="5" id="KW-1185">Reference proteome</keyword>
<evidence type="ECO:0000313" key="4">
    <source>
        <dbReference type="EMBL" id="KKY01761.1"/>
    </source>
</evidence>
<feature type="signal peptide" evidence="2">
    <location>
        <begin position="1"/>
        <end position="22"/>
    </location>
</feature>
<protein>
    <recommendedName>
        <fullName evidence="3">VanZ-like domain-containing protein</fullName>
    </recommendedName>
</protein>
<accession>A0A0M3DHY6</accession>
<evidence type="ECO:0000259" key="3">
    <source>
        <dbReference type="Pfam" id="PF04892"/>
    </source>
</evidence>
<dbReference type="InterPro" id="IPR006976">
    <property type="entry name" value="VanZ-like"/>
</dbReference>
<evidence type="ECO:0000256" key="2">
    <source>
        <dbReference type="SAM" id="SignalP"/>
    </source>
</evidence>
<gene>
    <name evidence="4" type="ORF">VN21_06860</name>
</gene>
<dbReference type="NCBIfam" id="NF037970">
    <property type="entry name" value="vanZ_1"/>
    <property type="match status" value="1"/>
</dbReference>